<gene>
    <name evidence="7" type="ORF">RHGRI_019034</name>
</gene>
<dbReference type="Proteomes" id="UP000823749">
    <property type="component" value="Chromosome 7"/>
</dbReference>
<proteinExistence type="inferred from homology"/>
<dbReference type="PANTHER" id="PTHR20881">
    <property type="entry name" value="3-METHYL-2-OXOBUTANOATE HYDROXYMETHYLTRANSFERASE"/>
    <property type="match status" value="1"/>
</dbReference>
<comment type="caution">
    <text evidence="7">The sequence shown here is derived from an EMBL/GenBank/DDBJ whole genome shotgun (WGS) entry which is preliminary data.</text>
</comment>
<dbReference type="NCBIfam" id="TIGR00222">
    <property type="entry name" value="panB"/>
    <property type="match status" value="1"/>
</dbReference>
<dbReference type="GO" id="GO:0015940">
    <property type="term" value="P:pantothenate biosynthetic process"/>
    <property type="evidence" value="ECO:0007669"/>
    <property type="project" value="UniProtKB-KW"/>
</dbReference>
<keyword evidence="6" id="KW-0566">Pantothenate biosynthesis</keyword>
<dbReference type="NCBIfam" id="NF001452">
    <property type="entry name" value="PRK00311.1"/>
    <property type="match status" value="1"/>
</dbReference>
<evidence type="ECO:0000256" key="2">
    <source>
        <dbReference type="ARBA" id="ARBA00008676"/>
    </source>
</evidence>
<keyword evidence="4 6" id="KW-0808">Transferase</keyword>
<reference evidence="7" key="1">
    <citation type="submission" date="2020-08" db="EMBL/GenBank/DDBJ databases">
        <title>Plant Genome Project.</title>
        <authorList>
            <person name="Zhang R.-G."/>
        </authorList>
    </citation>
    <scope>NUCLEOTIDE SEQUENCE</scope>
    <source>
        <strain evidence="7">WSP0</strain>
        <tissue evidence="7">Leaf</tissue>
    </source>
</reference>
<name>A0AAV6JAX9_9ERIC</name>
<comment type="catalytic activity">
    <reaction evidence="5 6">
        <text>(6R)-5,10-methylene-5,6,7,8-tetrahydrofolate + 3-methyl-2-oxobutanoate + H2O = 2-dehydropantoate + (6S)-5,6,7,8-tetrahydrofolate</text>
        <dbReference type="Rhea" id="RHEA:11824"/>
        <dbReference type="ChEBI" id="CHEBI:11561"/>
        <dbReference type="ChEBI" id="CHEBI:11851"/>
        <dbReference type="ChEBI" id="CHEBI:15377"/>
        <dbReference type="ChEBI" id="CHEBI:15636"/>
        <dbReference type="ChEBI" id="CHEBI:57453"/>
        <dbReference type="EC" id="2.1.2.11"/>
    </reaction>
</comment>
<sequence length="427" mass="45708">MALLYRAIATVTKPIAPRLHNLIRCMSNVPENTVYGGPKTQNPNQRVTLTHLKQKHRKGEPITMVTAYDYPSAVHLDTASIDICLVGDSAAMVVHGYDTTLPITLDEMLVHCRSVARGAKTPLLVGDLPFGTYESSTHQAVDTAVRILKEGGMDAIKLEGGSPSRITAAKAIVEAGIAVMGHVGLTPQAISVLGGFRPQGKNVASAVKVVETALALQEVGCFSVVLECVPAPVAAAATSALRIPTIGIGAGPFCSGQCDMNYSLILQFVFQILQHRYHVFICGVLSCNELGVCFVNHPAFLAHDYVGEESWDTLILDRIAMQVLVYHDLLGMMQHPHHAKVTPKFCKQFVRVGDVINKALSEYKEEVTSGSFPGPSHTPYKINAADVDGFLTELQRLGLEKAASAAAAAAEKIETVESPVGGSPIHN</sequence>
<organism evidence="7 8">
    <name type="scientific">Rhododendron griersonianum</name>
    <dbReference type="NCBI Taxonomy" id="479676"/>
    <lineage>
        <taxon>Eukaryota</taxon>
        <taxon>Viridiplantae</taxon>
        <taxon>Streptophyta</taxon>
        <taxon>Embryophyta</taxon>
        <taxon>Tracheophyta</taxon>
        <taxon>Spermatophyta</taxon>
        <taxon>Magnoliopsida</taxon>
        <taxon>eudicotyledons</taxon>
        <taxon>Gunneridae</taxon>
        <taxon>Pentapetalae</taxon>
        <taxon>asterids</taxon>
        <taxon>Ericales</taxon>
        <taxon>Ericaceae</taxon>
        <taxon>Ericoideae</taxon>
        <taxon>Rhodoreae</taxon>
        <taxon>Rhododendron</taxon>
    </lineage>
</organism>
<evidence type="ECO:0000256" key="4">
    <source>
        <dbReference type="ARBA" id="ARBA00022679"/>
    </source>
</evidence>
<dbReference type="InterPro" id="IPR040442">
    <property type="entry name" value="Pyrv_kinase-like_dom_sf"/>
</dbReference>
<evidence type="ECO:0000256" key="5">
    <source>
        <dbReference type="ARBA" id="ARBA00049172"/>
    </source>
</evidence>
<accession>A0AAV6JAX9</accession>
<dbReference type="GO" id="GO:0005739">
    <property type="term" value="C:mitochondrion"/>
    <property type="evidence" value="ECO:0007669"/>
    <property type="project" value="TreeGrafter"/>
</dbReference>
<dbReference type="FunFam" id="3.20.20.60:FF:000003">
    <property type="entry name" value="3-methyl-2-oxobutanoate hydroxymethyltransferase"/>
    <property type="match status" value="1"/>
</dbReference>
<comment type="similarity">
    <text evidence="2 6">Belongs to the PanB family.</text>
</comment>
<comment type="pathway">
    <text evidence="1 6">Cofactor biosynthesis; (R)-pantothenate biosynthesis; (R)-pantoate from 3-methyl-2-oxobutanoate: step 1/2.</text>
</comment>
<evidence type="ECO:0000256" key="3">
    <source>
        <dbReference type="ARBA" id="ARBA00012618"/>
    </source>
</evidence>
<evidence type="ECO:0000313" key="8">
    <source>
        <dbReference type="Proteomes" id="UP000823749"/>
    </source>
</evidence>
<dbReference type="Gene3D" id="3.20.20.60">
    <property type="entry name" value="Phosphoenolpyruvate-binding domains"/>
    <property type="match status" value="2"/>
</dbReference>
<dbReference type="SUPFAM" id="SSF51621">
    <property type="entry name" value="Phosphoenolpyruvate/pyruvate domain"/>
    <property type="match status" value="2"/>
</dbReference>
<evidence type="ECO:0000256" key="6">
    <source>
        <dbReference type="RuleBase" id="RU362100"/>
    </source>
</evidence>
<dbReference type="AlphaFoldDB" id="A0AAV6JAX9"/>
<comment type="function">
    <text evidence="6">Catalyzes the reversible reaction in which hydroxymethyl group from 5,10-methylenetetrahydrofolate is transferred onto alpha-ketoisovalerate to form ketopantoate.</text>
</comment>
<dbReference type="HAMAP" id="MF_00156">
    <property type="entry name" value="PanB"/>
    <property type="match status" value="1"/>
</dbReference>
<dbReference type="InterPro" id="IPR003700">
    <property type="entry name" value="Pantoate_hydroxy_MeTrfase"/>
</dbReference>
<dbReference type="CDD" id="cd06557">
    <property type="entry name" value="KPHMT-like"/>
    <property type="match status" value="1"/>
</dbReference>
<dbReference type="GO" id="GO:0000287">
    <property type="term" value="F:magnesium ion binding"/>
    <property type="evidence" value="ECO:0007669"/>
    <property type="project" value="TreeGrafter"/>
</dbReference>
<dbReference type="InterPro" id="IPR015813">
    <property type="entry name" value="Pyrv/PenolPyrv_kinase-like_dom"/>
</dbReference>
<dbReference type="GO" id="GO:0003864">
    <property type="term" value="F:3-methyl-2-oxobutanoate hydroxymethyltransferase activity"/>
    <property type="evidence" value="ECO:0007669"/>
    <property type="project" value="UniProtKB-EC"/>
</dbReference>
<dbReference type="PANTHER" id="PTHR20881:SF0">
    <property type="entry name" value="3-METHYL-2-OXOBUTANOATE HYDROXYMETHYLTRANSFERASE"/>
    <property type="match status" value="1"/>
</dbReference>
<evidence type="ECO:0000256" key="1">
    <source>
        <dbReference type="ARBA" id="ARBA00005033"/>
    </source>
</evidence>
<dbReference type="EMBL" id="JACTNZ010000007">
    <property type="protein sequence ID" value="KAG5538302.1"/>
    <property type="molecule type" value="Genomic_DNA"/>
</dbReference>
<keyword evidence="8" id="KW-1185">Reference proteome</keyword>
<evidence type="ECO:0000313" key="7">
    <source>
        <dbReference type="EMBL" id="KAG5538302.1"/>
    </source>
</evidence>
<dbReference type="Pfam" id="PF02548">
    <property type="entry name" value="Pantoate_transf"/>
    <property type="match status" value="2"/>
</dbReference>
<protein>
    <recommendedName>
        <fullName evidence="3 6">3-methyl-2-oxobutanoate hydroxymethyltransferase</fullName>
        <ecNumber evidence="3 6">2.1.2.11</ecNumber>
    </recommendedName>
</protein>
<dbReference type="EC" id="2.1.2.11" evidence="3 6"/>